<dbReference type="PANTHER" id="PTHR24209:SF31">
    <property type="entry name" value="PROTEIN DA1-LIKE ISOFORM X1"/>
    <property type="match status" value="1"/>
</dbReference>
<dbReference type="Proteomes" id="UP001457282">
    <property type="component" value="Unassembled WGS sequence"/>
</dbReference>
<dbReference type="EMBL" id="JBEDUW010000002">
    <property type="protein sequence ID" value="KAK9943989.1"/>
    <property type="molecule type" value="Genomic_DNA"/>
</dbReference>
<evidence type="ECO:0000313" key="2">
    <source>
        <dbReference type="Proteomes" id="UP001457282"/>
    </source>
</evidence>
<name>A0AAW1Y4T7_RUBAR</name>
<keyword evidence="2" id="KW-1185">Reference proteome</keyword>
<sequence>MSHNILDNCDIFCSDIDEVNDNTCLRDAYDETWKCDTCDRFKEARESGDVNLGDGRQLCSDCSSISVKNEEEYNFIIENVFQFYRSLNLKVDENILILFIDNNQMHTVTARGLANDLPAQIQIILYKLFLVAVLRTEKYSRNGGNIKKTIKLLLRDAILVLFGKPEYVYIILFSL</sequence>
<comment type="caution">
    <text evidence="1">The sequence shown here is derived from an EMBL/GenBank/DDBJ whole genome shotgun (WGS) entry which is preliminary data.</text>
</comment>
<gene>
    <name evidence="1" type="ORF">M0R45_009575</name>
</gene>
<proteinExistence type="predicted"/>
<reference evidence="1 2" key="1">
    <citation type="journal article" date="2023" name="G3 (Bethesda)">
        <title>A chromosome-length genome assembly and annotation of blackberry (Rubus argutus, cv. 'Hillquist').</title>
        <authorList>
            <person name="Bruna T."/>
            <person name="Aryal R."/>
            <person name="Dudchenko O."/>
            <person name="Sargent D.J."/>
            <person name="Mead D."/>
            <person name="Buti M."/>
            <person name="Cavallini A."/>
            <person name="Hytonen T."/>
            <person name="Andres J."/>
            <person name="Pham M."/>
            <person name="Weisz D."/>
            <person name="Mascagni F."/>
            <person name="Usai G."/>
            <person name="Natali L."/>
            <person name="Bassil N."/>
            <person name="Fernandez G.E."/>
            <person name="Lomsadze A."/>
            <person name="Armour M."/>
            <person name="Olukolu B."/>
            <person name="Poorten T."/>
            <person name="Britton C."/>
            <person name="Davik J."/>
            <person name="Ashrafi H."/>
            <person name="Aiden E.L."/>
            <person name="Borodovsky M."/>
            <person name="Worthington M."/>
        </authorList>
    </citation>
    <scope>NUCLEOTIDE SEQUENCE [LARGE SCALE GENOMIC DNA]</scope>
    <source>
        <strain evidence="1">PI 553951</strain>
    </source>
</reference>
<accession>A0AAW1Y4T7</accession>
<evidence type="ECO:0000313" key="1">
    <source>
        <dbReference type="EMBL" id="KAK9943989.1"/>
    </source>
</evidence>
<dbReference type="GO" id="GO:0043130">
    <property type="term" value="F:ubiquitin binding"/>
    <property type="evidence" value="ECO:0007669"/>
    <property type="project" value="TreeGrafter"/>
</dbReference>
<organism evidence="1 2">
    <name type="scientific">Rubus argutus</name>
    <name type="common">Southern blackberry</name>
    <dbReference type="NCBI Taxonomy" id="59490"/>
    <lineage>
        <taxon>Eukaryota</taxon>
        <taxon>Viridiplantae</taxon>
        <taxon>Streptophyta</taxon>
        <taxon>Embryophyta</taxon>
        <taxon>Tracheophyta</taxon>
        <taxon>Spermatophyta</taxon>
        <taxon>Magnoliopsida</taxon>
        <taxon>eudicotyledons</taxon>
        <taxon>Gunneridae</taxon>
        <taxon>Pentapetalae</taxon>
        <taxon>rosids</taxon>
        <taxon>fabids</taxon>
        <taxon>Rosales</taxon>
        <taxon>Rosaceae</taxon>
        <taxon>Rosoideae</taxon>
        <taxon>Rosoideae incertae sedis</taxon>
        <taxon>Rubus</taxon>
    </lineage>
</organism>
<dbReference type="InterPro" id="IPR045218">
    <property type="entry name" value="DA1-like"/>
</dbReference>
<dbReference type="PANTHER" id="PTHR24209">
    <property type="entry name" value="PROTEIN DA1-RELATED 2"/>
    <property type="match status" value="1"/>
</dbReference>
<dbReference type="AlphaFoldDB" id="A0AAW1Y4T7"/>
<protein>
    <submittedName>
        <fullName evidence="1">Uncharacterized protein</fullName>
    </submittedName>
</protein>